<accession>A0ABT1RJL9</accession>
<evidence type="ECO:0000313" key="2">
    <source>
        <dbReference type="Proteomes" id="UP001524502"/>
    </source>
</evidence>
<evidence type="ECO:0000313" key="1">
    <source>
        <dbReference type="EMBL" id="MCQ4635371.1"/>
    </source>
</evidence>
<sequence>MSYTLEELFPVLQMLTQKYTLNESTSIRRETAQQLMTAILYCIEAYEDEDAYAVRSNLRDLRNADAMKAYKRGRDLVYQKTVAAKNLYEGLLKEFDAYGNQTYYDTIVRGFSAFFNYYDIDFAPQDHILTLDYPILRPLPDLSGINAVQSYLASVKLEQRFLSRFPREHVCRVLAHHYPDYDRQVMNLCSPVLRHALCCMLLLKPLRQIPFTPSEHAALAALARGSEANELKARLENLLQLFIQQTGDDAPGLFEYLRADMDDFAVRLIQFSQLYPDCETFHF</sequence>
<protein>
    <submittedName>
        <fullName evidence="1">DUF6179 domain-containing protein</fullName>
    </submittedName>
</protein>
<reference evidence="1 2" key="1">
    <citation type="submission" date="2022-06" db="EMBL/GenBank/DDBJ databases">
        <title>Isolation of gut microbiota from human fecal samples.</title>
        <authorList>
            <person name="Pamer E.G."/>
            <person name="Barat B."/>
            <person name="Waligurski E."/>
            <person name="Medina S."/>
            <person name="Paddock L."/>
            <person name="Mostad J."/>
        </authorList>
    </citation>
    <scope>NUCLEOTIDE SEQUENCE [LARGE SCALE GENOMIC DNA]</scope>
    <source>
        <strain evidence="1 2">SL.3.17</strain>
    </source>
</reference>
<dbReference type="Pfam" id="PF19677">
    <property type="entry name" value="DUF6179"/>
    <property type="match status" value="1"/>
</dbReference>
<gene>
    <name evidence="1" type="ORF">NE619_01395</name>
</gene>
<name>A0ABT1RJL9_9FIRM</name>
<dbReference type="InterPro" id="IPR045751">
    <property type="entry name" value="DUF6179"/>
</dbReference>
<comment type="caution">
    <text evidence="1">The sequence shown here is derived from an EMBL/GenBank/DDBJ whole genome shotgun (WGS) entry which is preliminary data.</text>
</comment>
<dbReference type="RefSeq" id="WP_256130563.1">
    <property type="nucleotide sequence ID" value="NZ_JANFXK010000001.1"/>
</dbReference>
<proteinExistence type="predicted"/>
<organism evidence="1 2">
    <name type="scientific">Anaerovorax odorimutans</name>
    <dbReference type="NCBI Taxonomy" id="109327"/>
    <lineage>
        <taxon>Bacteria</taxon>
        <taxon>Bacillati</taxon>
        <taxon>Bacillota</taxon>
        <taxon>Clostridia</taxon>
        <taxon>Peptostreptococcales</taxon>
        <taxon>Anaerovoracaceae</taxon>
        <taxon>Anaerovorax</taxon>
    </lineage>
</organism>
<dbReference type="EMBL" id="JANFXK010000001">
    <property type="protein sequence ID" value="MCQ4635371.1"/>
    <property type="molecule type" value="Genomic_DNA"/>
</dbReference>
<dbReference type="Proteomes" id="UP001524502">
    <property type="component" value="Unassembled WGS sequence"/>
</dbReference>
<keyword evidence="2" id="KW-1185">Reference proteome</keyword>